<reference evidence="1 2" key="1">
    <citation type="journal article" date="2019" name="Commun. Biol.">
        <title>The bagworm genome reveals a unique fibroin gene that provides high tensile strength.</title>
        <authorList>
            <person name="Kono N."/>
            <person name="Nakamura H."/>
            <person name="Ohtoshi R."/>
            <person name="Tomita M."/>
            <person name="Numata K."/>
            <person name="Arakawa K."/>
        </authorList>
    </citation>
    <scope>NUCLEOTIDE SEQUENCE [LARGE SCALE GENOMIC DNA]</scope>
</reference>
<comment type="caution">
    <text evidence="1">The sequence shown here is derived from an EMBL/GenBank/DDBJ whole genome shotgun (WGS) entry which is preliminary data.</text>
</comment>
<protein>
    <submittedName>
        <fullName evidence="1">Uncharacterized protein</fullName>
    </submittedName>
</protein>
<accession>A0A4C1SG40</accession>
<dbReference type="AlphaFoldDB" id="A0A4C1SG40"/>
<evidence type="ECO:0000313" key="1">
    <source>
        <dbReference type="EMBL" id="GBP01119.1"/>
    </source>
</evidence>
<organism evidence="1 2">
    <name type="scientific">Eumeta variegata</name>
    <name type="common">Bagworm moth</name>
    <name type="synonym">Eumeta japonica</name>
    <dbReference type="NCBI Taxonomy" id="151549"/>
    <lineage>
        <taxon>Eukaryota</taxon>
        <taxon>Metazoa</taxon>
        <taxon>Ecdysozoa</taxon>
        <taxon>Arthropoda</taxon>
        <taxon>Hexapoda</taxon>
        <taxon>Insecta</taxon>
        <taxon>Pterygota</taxon>
        <taxon>Neoptera</taxon>
        <taxon>Endopterygota</taxon>
        <taxon>Lepidoptera</taxon>
        <taxon>Glossata</taxon>
        <taxon>Ditrysia</taxon>
        <taxon>Tineoidea</taxon>
        <taxon>Psychidae</taxon>
        <taxon>Oiketicinae</taxon>
        <taxon>Eumeta</taxon>
    </lineage>
</organism>
<dbReference type="EMBL" id="BGZK01003422">
    <property type="protein sequence ID" value="GBP01119.1"/>
    <property type="molecule type" value="Genomic_DNA"/>
</dbReference>
<gene>
    <name evidence="1" type="ORF">EVAR_23180_1</name>
</gene>
<proteinExistence type="predicted"/>
<name>A0A4C1SG40_EUMVA</name>
<keyword evidence="2" id="KW-1185">Reference proteome</keyword>
<dbReference type="Proteomes" id="UP000299102">
    <property type="component" value="Unassembled WGS sequence"/>
</dbReference>
<sequence length="123" mass="13087">MDRFAAVSLILYARDSSGRGGRKILSSSSGVARRMAVSAPVPLRVDHKTLLKCRGRKRIKASEQINDGAGTPAAGATEATQVDDVLIASINAGLLDIDYIEHRLLKTHLAAASAHFTTTIMTT</sequence>
<dbReference type="OrthoDB" id="8240057at2759"/>
<evidence type="ECO:0000313" key="2">
    <source>
        <dbReference type="Proteomes" id="UP000299102"/>
    </source>
</evidence>